<reference evidence="1 2" key="1">
    <citation type="journal article" date="2018" name="Nat. Ecol. Evol.">
        <title>Genomic signatures of mitonuclear coevolution across populations of Tigriopus californicus.</title>
        <authorList>
            <person name="Barreto F.S."/>
            <person name="Watson E.T."/>
            <person name="Lima T.G."/>
            <person name="Willett C.S."/>
            <person name="Edmands S."/>
            <person name="Li W."/>
            <person name="Burton R.S."/>
        </authorList>
    </citation>
    <scope>NUCLEOTIDE SEQUENCE [LARGE SCALE GENOMIC DNA]</scope>
    <source>
        <strain evidence="1 2">San Diego</strain>
    </source>
</reference>
<name>A0A553PCA9_TIGCA</name>
<dbReference type="PANTHER" id="PTHR21398">
    <property type="entry name" value="AGAP007094-PA"/>
    <property type="match status" value="1"/>
</dbReference>
<gene>
    <name evidence="1" type="ORF">TCAL_01338</name>
</gene>
<dbReference type="InterPro" id="IPR006631">
    <property type="entry name" value="DM4_12"/>
</dbReference>
<evidence type="ECO:0000313" key="1">
    <source>
        <dbReference type="EMBL" id="TRY75299.1"/>
    </source>
</evidence>
<organism evidence="1 2">
    <name type="scientific">Tigriopus californicus</name>
    <name type="common">Marine copepod</name>
    <dbReference type="NCBI Taxonomy" id="6832"/>
    <lineage>
        <taxon>Eukaryota</taxon>
        <taxon>Metazoa</taxon>
        <taxon>Ecdysozoa</taxon>
        <taxon>Arthropoda</taxon>
        <taxon>Crustacea</taxon>
        <taxon>Multicrustacea</taxon>
        <taxon>Hexanauplia</taxon>
        <taxon>Copepoda</taxon>
        <taxon>Harpacticoida</taxon>
        <taxon>Harpacticidae</taxon>
        <taxon>Tigriopus</taxon>
    </lineage>
</organism>
<dbReference type="EMBL" id="VCGU01000005">
    <property type="protein sequence ID" value="TRY75299.1"/>
    <property type="molecule type" value="Genomic_DNA"/>
</dbReference>
<sequence length="245" mass="27913">MAALWHNGCAEALTWLKIKAQRQRFEMNGFLSLALLPLTFMVSPSHAQNASSHYAQFDLEDLKSWYSEQLPHHRDKRFLWMTHKKKIVFPPGTQLVLTPTLAMPLLRYPPQGLDTNLTISTPFTIKFDRLGLTDNENPIGLMPFLNPGAGILGGMDGNPCLLRAICEMHESPLMGYGLFGEMLELILTASKSPYSRRLSDYIEAERQGKEDGECWRYFKDCPKSLFSTTSRYSLTSSFLNFREKP</sequence>
<dbReference type="SMART" id="SM00718">
    <property type="entry name" value="DM4_12"/>
    <property type="match status" value="1"/>
</dbReference>
<keyword evidence="2" id="KW-1185">Reference proteome</keyword>
<comment type="caution">
    <text evidence="1">The sequence shown here is derived from an EMBL/GenBank/DDBJ whole genome shotgun (WGS) entry which is preliminary data.</text>
</comment>
<dbReference type="Proteomes" id="UP000318571">
    <property type="component" value="Chromosome 2"/>
</dbReference>
<dbReference type="PANTHER" id="PTHR21398:SF6">
    <property type="entry name" value="AGAP007094-PA"/>
    <property type="match status" value="1"/>
</dbReference>
<dbReference type="AlphaFoldDB" id="A0A553PCA9"/>
<proteinExistence type="predicted"/>
<dbReference type="OMA" id="GMMIADY"/>
<protein>
    <submittedName>
        <fullName evidence="1">Uncharacterized protein</fullName>
    </submittedName>
</protein>
<accession>A0A553PCA9</accession>
<evidence type="ECO:0000313" key="2">
    <source>
        <dbReference type="Proteomes" id="UP000318571"/>
    </source>
</evidence>
<dbReference type="Pfam" id="PF07841">
    <property type="entry name" value="DM4_12"/>
    <property type="match status" value="1"/>
</dbReference>